<feature type="transmembrane region" description="Helical" evidence="7">
    <location>
        <begin position="75"/>
        <end position="99"/>
    </location>
</feature>
<dbReference type="GO" id="GO:0016020">
    <property type="term" value="C:membrane"/>
    <property type="evidence" value="ECO:0007669"/>
    <property type="project" value="UniProtKB-SubCell"/>
</dbReference>
<comment type="subcellular location">
    <subcellularLocation>
        <location evidence="1">Membrane</location>
        <topology evidence="1">Multi-pass membrane protein</topology>
    </subcellularLocation>
</comment>
<sequence length="335" mass="39123">MGLQAELDLPDAMAEKRRLPHLQHFEKSELKSTTRQSDEFLAVPMFVATVAILTFFSLTVQLFMTELQHPGTEPLLKMFMWLTLAMYPVFWLEAAWFVWIGSPRKWTALYACALPPLRLARRDMQSGTRLWLPVFGWRHIDDDLHEEIERDLSVPMIIVAIMILPLLAIDFVWTEQKAAYPALQVFVETGFSVTWLAFTMEFIVMFSIVNKKIDYIKQHWVDLLIICLPLVAFLRVFKMTQILRLQQVTKASRVYRMRGLALRVWRGLLAMDVISRLARLSPETRIKTLRALIEEKKREIERLEEEIEEIETSLRPISPPKPHIDPAVARERNPV</sequence>
<evidence type="ECO:0000256" key="7">
    <source>
        <dbReference type="SAM" id="Phobius"/>
    </source>
</evidence>
<evidence type="ECO:0008006" key="10">
    <source>
        <dbReference type="Google" id="ProtNLM"/>
    </source>
</evidence>
<feature type="compositionally biased region" description="Basic and acidic residues" evidence="6">
    <location>
        <begin position="322"/>
        <end position="335"/>
    </location>
</feature>
<evidence type="ECO:0000256" key="4">
    <source>
        <dbReference type="ARBA" id="ARBA00023136"/>
    </source>
</evidence>
<dbReference type="InterPro" id="IPR027359">
    <property type="entry name" value="Volt_channel_dom_sf"/>
</dbReference>
<dbReference type="AlphaFoldDB" id="A0A2S8FMX4"/>
<evidence type="ECO:0000313" key="8">
    <source>
        <dbReference type="EMBL" id="PQO33546.1"/>
    </source>
</evidence>
<reference evidence="8 9" key="1">
    <citation type="submission" date="2018-02" db="EMBL/GenBank/DDBJ databases">
        <title>Comparative genomes isolates from brazilian mangrove.</title>
        <authorList>
            <person name="Araujo J.E."/>
            <person name="Taketani R.G."/>
            <person name="Silva M.C.P."/>
            <person name="Loureco M.V."/>
            <person name="Andreote F.D."/>
        </authorList>
    </citation>
    <scope>NUCLEOTIDE SEQUENCE [LARGE SCALE GENOMIC DNA]</scope>
    <source>
        <strain evidence="8 9">NAP PRIS-MGV</strain>
    </source>
</reference>
<gene>
    <name evidence="8" type="ORF">C5Y98_14995</name>
</gene>
<keyword evidence="5" id="KW-0175">Coiled coil</keyword>
<evidence type="ECO:0000256" key="6">
    <source>
        <dbReference type="SAM" id="MobiDB-lite"/>
    </source>
</evidence>
<dbReference type="OrthoDB" id="210533at2"/>
<accession>A0A2S8FMX4</accession>
<keyword evidence="2 7" id="KW-0812">Transmembrane</keyword>
<keyword evidence="4 7" id="KW-0472">Membrane</keyword>
<comment type="caution">
    <text evidence="8">The sequence shown here is derived from an EMBL/GenBank/DDBJ whole genome shotgun (WGS) entry which is preliminary data.</text>
</comment>
<evidence type="ECO:0000256" key="3">
    <source>
        <dbReference type="ARBA" id="ARBA00022989"/>
    </source>
</evidence>
<feature type="coiled-coil region" evidence="5">
    <location>
        <begin position="286"/>
        <end position="313"/>
    </location>
</feature>
<keyword evidence="3 7" id="KW-1133">Transmembrane helix</keyword>
<name>A0A2S8FMX4_9BACT</name>
<proteinExistence type="predicted"/>
<evidence type="ECO:0000256" key="1">
    <source>
        <dbReference type="ARBA" id="ARBA00004141"/>
    </source>
</evidence>
<protein>
    <recommendedName>
        <fullName evidence="10">Potassium channel protein</fullName>
    </recommendedName>
</protein>
<dbReference type="Proteomes" id="UP000239388">
    <property type="component" value="Unassembled WGS sequence"/>
</dbReference>
<dbReference type="Gene3D" id="1.20.120.350">
    <property type="entry name" value="Voltage-gated potassium channels. Chain C"/>
    <property type="match status" value="1"/>
</dbReference>
<dbReference type="EMBL" id="PUIB01000017">
    <property type="protein sequence ID" value="PQO33546.1"/>
    <property type="molecule type" value="Genomic_DNA"/>
</dbReference>
<feature type="transmembrane region" description="Helical" evidence="7">
    <location>
        <begin position="40"/>
        <end position="63"/>
    </location>
</feature>
<evidence type="ECO:0000256" key="5">
    <source>
        <dbReference type="SAM" id="Coils"/>
    </source>
</evidence>
<organism evidence="8 9">
    <name type="scientific">Blastopirellula marina</name>
    <dbReference type="NCBI Taxonomy" id="124"/>
    <lineage>
        <taxon>Bacteria</taxon>
        <taxon>Pseudomonadati</taxon>
        <taxon>Planctomycetota</taxon>
        <taxon>Planctomycetia</taxon>
        <taxon>Pirellulales</taxon>
        <taxon>Pirellulaceae</taxon>
        <taxon>Blastopirellula</taxon>
    </lineage>
</organism>
<feature type="transmembrane region" description="Helical" evidence="7">
    <location>
        <begin position="220"/>
        <end position="237"/>
    </location>
</feature>
<feature type="region of interest" description="Disordered" evidence="6">
    <location>
        <begin position="313"/>
        <end position="335"/>
    </location>
</feature>
<evidence type="ECO:0000313" key="9">
    <source>
        <dbReference type="Proteomes" id="UP000239388"/>
    </source>
</evidence>
<dbReference type="RefSeq" id="WP_105355112.1">
    <property type="nucleotide sequence ID" value="NZ_PUIB01000017.1"/>
</dbReference>
<feature type="transmembrane region" description="Helical" evidence="7">
    <location>
        <begin position="185"/>
        <end position="208"/>
    </location>
</feature>
<feature type="transmembrane region" description="Helical" evidence="7">
    <location>
        <begin position="152"/>
        <end position="173"/>
    </location>
</feature>
<evidence type="ECO:0000256" key="2">
    <source>
        <dbReference type="ARBA" id="ARBA00022692"/>
    </source>
</evidence>